<dbReference type="Proteomes" id="UP000318681">
    <property type="component" value="Unassembled WGS sequence"/>
</dbReference>
<reference evidence="2 3" key="1">
    <citation type="submission" date="2019-07" db="EMBL/GenBank/DDBJ databases">
        <title>Sphingomonas solaris sp. nov., isolated from a solar panel from Boston, Massachusetts.</title>
        <authorList>
            <person name="Tanner K."/>
            <person name="Pascual J."/>
            <person name="Mancuso C."/>
            <person name="Pereto J."/>
            <person name="Khalil A."/>
            <person name="Vilanova C."/>
        </authorList>
    </citation>
    <scope>NUCLEOTIDE SEQUENCE [LARGE SCALE GENOMIC DNA]</scope>
    <source>
        <strain evidence="2 3">R4DWN</strain>
    </source>
</reference>
<evidence type="ECO:0000256" key="1">
    <source>
        <dbReference type="SAM" id="SignalP"/>
    </source>
</evidence>
<sequence>MRGAVASCGGGLLLAVSGLAQAAPRIDGAVVSDERRRGISWSDGRASAQAGLGLAAGDFRLDASATALRNSPRHRGADAGVDLSGGWRQREGGAVRVDAAVIAHLFAGGAGRLNYVELQAGGNALVGPVSVDLSVTYAPPQRSAIGGDNLYLAARARLAVIGTPFGVVAGVGRSSGHTDDPVAATRLRPGGTYYDWQLGVEHIRGPIGVSVSYVGNDIARRTVPDMAAARHAGDAVVARIALTL</sequence>
<dbReference type="EMBL" id="VNIM01000099">
    <property type="protein sequence ID" value="TVV71060.1"/>
    <property type="molecule type" value="Genomic_DNA"/>
</dbReference>
<accession>A0A558QV88</accession>
<keyword evidence="1" id="KW-0732">Signal</keyword>
<dbReference type="Pfam" id="PF09694">
    <property type="entry name" value="Gcw_chp"/>
    <property type="match status" value="1"/>
</dbReference>
<keyword evidence="3" id="KW-1185">Reference proteome</keyword>
<evidence type="ECO:0008006" key="4">
    <source>
        <dbReference type="Google" id="ProtNLM"/>
    </source>
</evidence>
<proteinExistence type="predicted"/>
<evidence type="ECO:0000313" key="3">
    <source>
        <dbReference type="Proteomes" id="UP000318681"/>
    </source>
</evidence>
<dbReference type="RefSeq" id="WP_145154772.1">
    <property type="nucleotide sequence ID" value="NZ_VNIM01000099.1"/>
</dbReference>
<comment type="caution">
    <text evidence="2">The sequence shown here is derived from an EMBL/GenBank/DDBJ whole genome shotgun (WGS) entry which is preliminary data.</text>
</comment>
<dbReference type="InterPro" id="IPR010239">
    <property type="entry name" value="CHP02001"/>
</dbReference>
<protein>
    <recommendedName>
        <fullName evidence="4">Porin</fullName>
    </recommendedName>
</protein>
<dbReference type="OrthoDB" id="7503770at2"/>
<feature type="chain" id="PRO_5022168927" description="Porin" evidence="1">
    <location>
        <begin position="23"/>
        <end position="244"/>
    </location>
</feature>
<dbReference type="AlphaFoldDB" id="A0A558QV88"/>
<organism evidence="2 3">
    <name type="scientific">Alterirhizorhabdus solaris</name>
    <dbReference type="NCBI Taxonomy" id="2529389"/>
    <lineage>
        <taxon>Bacteria</taxon>
        <taxon>Pseudomonadati</taxon>
        <taxon>Pseudomonadota</taxon>
        <taxon>Alphaproteobacteria</taxon>
        <taxon>Sphingomonadales</taxon>
        <taxon>Rhizorhabdaceae</taxon>
        <taxon>Alterirhizorhabdus</taxon>
    </lineage>
</organism>
<name>A0A558QV88_9SPHN</name>
<gene>
    <name evidence="2" type="ORF">FOY91_17670</name>
</gene>
<feature type="signal peptide" evidence="1">
    <location>
        <begin position="1"/>
        <end position="22"/>
    </location>
</feature>
<evidence type="ECO:0000313" key="2">
    <source>
        <dbReference type="EMBL" id="TVV71060.1"/>
    </source>
</evidence>